<proteinExistence type="predicted"/>
<organism evidence="1 2">
    <name type="scientific">Novosphingobium ginsenosidimutans</name>
    <dbReference type="NCBI Taxonomy" id="1176536"/>
    <lineage>
        <taxon>Bacteria</taxon>
        <taxon>Pseudomonadati</taxon>
        <taxon>Pseudomonadota</taxon>
        <taxon>Alphaproteobacteria</taxon>
        <taxon>Sphingomonadales</taxon>
        <taxon>Sphingomonadaceae</taxon>
        <taxon>Novosphingobium</taxon>
    </lineage>
</organism>
<name>A0A5B8S5N2_9SPHN</name>
<evidence type="ECO:0000313" key="1">
    <source>
        <dbReference type="EMBL" id="QEA16057.1"/>
    </source>
</evidence>
<reference evidence="1 2" key="1">
    <citation type="journal article" date="2013" name="J. Microbiol. Biotechnol.">
        <title>Novosphingobium ginsenosidimutans sp. nov., with the ability to convert ginsenoside.</title>
        <authorList>
            <person name="Kim J.K."/>
            <person name="He D."/>
            <person name="Liu Q.M."/>
            <person name="Park H.Y."/>
            <person name="Jung M.S."/>
            <person name="Yoon M.H."/>
            <person name="Kim S.C."/>
            <person name="Im W.T."/>
        </authorList>
    </citation>
    <scope>NUCLEOTIDE SEQUENCE [LARGE SCALE GENOMIC DNA]</scope>
    <source>
        <strain evidence="1 2">FW-6</strain>
    </source>
</reference>
<dbReference type="AlphaFoldDB" id="A0A5B8S5N2"/>
<dbReference type="KEGG" id="ngf:FRF71_07875"/>
<dbReference type="RefSeq" id="WP_147090089.1">
    <property type="nucleotide sequence ID" value="NZ_BAABJD010000006.1"/>
</dbReference>
<sequence>MDHIDVAQIDRAGIEVRHKIAIADCVMAWGAFDAHLRALLTSIDGRDLSAGAADYDKLWTQVAWTKLLQRLRDKGAPAESLAKVRAHKKAYSRHVEARNIMAHSGCVGVWARDRDYLVFAPFEAHKPGQMAIVCQPVSVIEQSTAWATAFSEMAHSIMTRLGY</sequence>
<keyword evidence="2" id="KW-1185">Reference proteome</keyword>
<dbReference type="Proteomes" id="UP000321172">
    <property type="component" value="Chromosome"/>
</dbReference>
<gene>
    <name evidence="1" type="ORF">FRF71_07875</name>
</gene>
<dbReference type="OrthoDB" id="7845345at2"/>
<protein>
    <submittedName>
        <fullName evidence="1">Uncharacterized protein</fullName>
    </submittedName>
</protein>
<dbReference type="EMBL" id="CP042345">
    <property type="protein sequence ID" value="QEA16057.1"/>
    <property type="molecule type" value="Genomic_DNA"/>
</dbReference>
<accession>A0A5B8S5N2</accession>
<evidence type="ECO:0000313" key="2">
    <source>
        <dbReference type="Proteomes" id="UP000321172"/>
    </source>
</evidence>